<proteinExistence type="predicted"/>
<comment type="caution">
    <text evidence="1">The sequence shown here is derived from an EMBL/GenBank/DDBJ whole genome shotgun (WGS) entry which is preliminary data.</text>
</comment>
<feature type="non-terminal residue" evidence="1">
    <location>
        <position position="1"/>
    </location>
</feature>
<name>A0ACA9N8H3_9GLOM</name>
<protein>
    <submittedName>
        <fullName evidence="1">6964_t:CDS:1</fullName>
    </submittedName>
</protein>
<organism evidence="1 2">
    <name type="scientific">Cetraspora pellucida</name>
    <dbReference type="NCBI Taxonomy" id="1433469"/>
    <lineage>
        <taxon>Eukaryota</taxon>
        <taxon>Fungi</taxon>
        <taxon>Fungi incertae sedis</taxon>
        <taxon>Mucoromycota</taxon>
        <taxon>Glomeromycotina</taxon>
        <taxon>Glomeromycetes</taxon>
        <taxon>Diversisporales</taxon>
        <taxon>Gigasporaceae</taxon>
        <taxon>Cetraspora</taxon>
    </lineage>
</organism>
<gene>
    <name evidence="1" type="ORF">SPELUC_LOCUS8494</name>
</gene>
<feature type="non-terminal residue" evidence="1">
    <location>
        <position position="180"/>
    </location>
</feature>
<evidence type="ECO:0000313" key="1">
    <source>
        <dbReference type="EMBL" id="CAG8639084.1"/>
    </source>
</evidence>
<dbReference type="EMBL" id="CAJVPW010012829">
    <property type="protein sequence ID" value="CAG8639084.1"/>
    <property type="molecule type" value="Genomic_DNA"/>
</dbReference>
<sequence length="180" mass="20810">MQIKIKEPHNQSLLQHMQGTGYTVCKYLNSYKLDQVLRTTWFKSLSDIECIAKGLAISDPKNIIMKDLILCSQIKEALRFETEASKINIINQNPASVKYTVGMSKEEIKKEKTKIKRVEKLYGKEENYNIFTKKKCQTSNSGAIIRKKHKKNHENVLSNVIQSPQSYNRKENKETTSIEL</sequence>
<reference evidence="1" key="1">
    <citation type="submission" date="2021-06" db="EMBL/GenBank/DDBJ databases">
        <authorList>
            <person name="Kallberg Y."/>
            <person name="Tangrot J."/>
            <person name="Rosling A."/>
        </authorList>
    </citation>
    <scope>NUCLEOTIDE SEQUENCE</scope>
    <source>
        <strain evidence="1">28 12/20/2015</strain>
    </source>
</reference>
<accession>A0ACA9N8H3</accession>
<evidence type="ECO:0000313" key="2">
    <source>
        <dbReference type="Proteomes" id="UP000789366"/>
    </source>
</evidence>
<dbReference type="Proteomes" id="UP000789366">
    <property type="component" value="Unassembled WGS sequence"/>
</dbReference>
<keyword evidence="2" id="KW-1185">Reference proteome</keyword>